<name>A0ACC3AH45_9EURO</name>
<accession>A0ACC3AH45</accession>
<evidence type="ECO:0000313" key="1">
    <source>
        <dbReference type="EMBL" id="KAJ9662454.1"/>
    </source>
</evidence>
<reference evidence="1" key="1">
    <citation type="submission" date="2022-10" db="EMBL/GenBank/DDBJ databases">
        <title>Culturing micro-colonial fungi from biological soil crusts in the Mojave desert and describing Neophaeococcomyces mojavensis, and introducing the new genera and species Taxawa tesnikishii.</title>
        <authorList>
            <person name="Kurbessoian T."/>
            <person name="Stajich J.E."/>
        </authorList>
    </citation>
    <scope>NUCLEOTIDE SEQUENCE</scope>
    <source>
        <strain evidence="1">JES_112</strain>
    </source>
</reference>
<comment type="caution">
    <text evidence="1">The sequence shown here is derived from an EMBL/GenBank/DDBJ whole genome shotgun (WGS) entry which is preliminary data.</text>
</comment>
<gene>
    <name evidence="1" type="ORF">H2198_001343</name>
</gene>
<keyword evidence="2" id="KW-1185">Reference proteome</keyword>
<protein>
    <submittedName>
        <fullName evidence="1">Uncharacterized protein</fullName>
    </submittedName>
</protein>
<dbReference type="Proteomes" id="UP001172386">
    <property type="component" value="Unassembled WGS sequence"/>
</dbReference>
<proteinExistence type="predicted"/>
<dbReference type="EMBL" id="JAPDRQ010000015">
    <property type="protein sequence ID" value="KAJ9662454.1"/>
    <property type="molecule type" value="Genomic_DNA"/>
</dbReference>
<sequence length="744" mass="83353">MLNFEQYPQSFDAQFPYHQDERKREQYLPTMMDSFPEYNSMPINAAMFADGHQEFKYEMLRTMSENSMQQTNPNAAPSLHSSASLPSASSSTVGSPYSGHAQPVSNQMMYSASQYHSNPTIVYDDQFPHAFESAHFDLEAHFGQHESKLTGPFVGKCADLSTFVKRSSTLPARELLSPVTLVSSPTPISDLDERVPAFPPKRDRSGDDAARVAVTPTTSISQPKDNTIFKSPTTPASAYPRAPSVSSPTARRTTFFQQPTPHSQGIEQPFSCLPISLTPPMQQYGGGAQFNFFSQTSGNFIPPIEASYPVLISGHQDPFYSTTYAAYPQQQPTHFSPAPSPAPSAHSYHSFSQPVTLDNFGVNQPPMRQRSVSSVRSGPASPRTSYSADEDSREKGRCPYPDCGKTFKDLKAHMMTHENERPEKCPIASCEYNKKGFARKYDKNRHTLTHYRGTMVCGFCPGSGTAAEKSFNRADVFKRHLTSMHAVEQTPPNSRKRSPIKSNVKLTSYCQDATGKCSTCGSTFSNAQDFYEHLDDCVLKVVQQEDPSEAINASRLAEVANDNDVQATFERNHLRPEDSLPSIEEDEDEDEDEDDEDEDELELNERSGRGVIKITKATSNRPIIGGNISKKSMRKGLTWSKGGGSIIGKSRKRRKFYPPSWGMATDKMNMKKRVLCVYDGQRRLLKDDVMMHNEFEVRMPLQVENTYVTDLDMETMKRAEAFHNATPDEKGPWISEQDFLHEFL</sequence>
<organism evidence="1 2">
    <name type="scientific">Neophaeococcomyces mojaviensis</name>
    <dbReference type="NCBI Taxonomy" id="3383035"/>
    <lineage>
        <taxon>Eukaryota</taxon>
        <taxon>Fungi</taxon>
        <taxon>Dikarya</taxon>
        <taxon>Ascomycota</taxon>
        <taxon>Pezizomycotina</taxon>
        <taxon>Eurotiomycetes</taxon>
        <taxon>Chaetothyriomycetidae</taxon>
        <taxon>Chaetothyriales</taxon>
        <taxon>Chaetothyriales incertae sedis</taxon>
        <taxon>Neophaeococcomyces</taxon>
    </lineage>
</organism>
<evidence type="ECO:0000313" key="2">
    <source>
        <dbReference type="Proteomes" id="UP001172386"/>
    </source>
</evidence>